<keyword evidence="2" id="KW-1185">Reference proteome</keyword>
<dbReference type="RefSeq" id="WP_190014608.1">
    <property type="nucleotide sequence ID" value="NZ_BMUE01000003.1"/>
</dbReference>
<dbReference type="SUPFAM" id="SSF48452">
    <property type="entry name" value="TPR-like"/>
    <property type="match status" value="1"/>
</dbReference>
<proteinExistence type="predicted"/>
<reference evidence="1" key="1">
    <citation type="journal article" date="2014" name="Int. J. Syst. Evol. Microbiol.">
        <title>Complete genome sequence of Corynebacterium casei LMG S-19264T (=DSM 44701T), isolated from a smear-ripened cheese.</title>
        <authorList>
            <consortium name="US DOE Joint Genome Institute (JGI-PGF)"/>
            <person name="Walter F."/>
            <person name="Albersmeier A."/>
            <person name="Kalinowski J."/>
            <person name="Ruckert C."/>
        </authorList>
    </citation>
    <scope>NUCLEOTIDE SEQUENCE</scope>
    <source>
        <strain evidence="1">JCM 4490</strain>
    </source>
</reference>
<reference evidence="1" key="2">
    <citation type="submission" date="2020-09" db="EMBL/GenBank/DDBJ databases">
        <authorList>
            <person name="Sun Q."/>
            <person name="Ohkuma M."/>
        </authorList>
    </citation>
    <scope>NUCLEOTIDE SEQUENCE</scope>
    <source>
        <strain evidence="1">JCM 4490</strain>
    </source>
</reference>
<organism evidence="1 2">
    <name type="scientific">Streptomyces lucensis JCM 4490</name>
    <dbReference type="NCBI Taxonomy" id="1306176"/>
    <lineage>
        <taxon>Bacteria</taxon>
        <taxon>Bacillati</taxon>
        <taxon>Actinomycetota</taxon>
        <taxon>Actinomycetes</taxon>
        <taxon>Kitasatosporales</taxon>
        <taxon>Streptomycetaceae</taxon>
        <taxon>Streptomyces</taxon>
    </lineage>
</organism>
<evidence type="ECO:0008006" key="3">
    <source>
        <dbReference type="Google" id="ProtNLM"/>
    </source>
</evidence>
<sequence length="1105" mass="116533">MDDVRGRDGELAELQAFARSHESYRWLIGPPGSGKTALAERLAAHPPGDVDIVSFFASGVSGGQTRRFRQEVHDRLAAILGEAAPPLSGPSTLDGLWARACARAEASGRHLLLLVDGLDEDHESPPIAALLPAATGSHGHVLVLSRVLPRIPEAVPRSHPLRDERRCPRVRLSASPLATVLADRDARTLLGALAVGGPLTADDLEAVLAARGGGMDAHEARAVLRTVPSGLLASRGDPDSSQERFDLADDALRRETVAAIGHAETERHRGALRAWAEQFARRAWPDDTPAYLLDHYPAVLVAAADIAALAALPSPERIALWQRRAGHPAPAWQEITDVLNVLATTEADSLGEACVLAMRRYRLTERPGHVSFGFPPALPVAWAEQGEWSWAECLASVIWHSVRAYTGMAEVAARRGDTERAHRYVARARAIALDDPAGGVWNAPSLAALARTAHACGARTTALELLREAEHIACVAPPSPGTDLMAVALTAVAEAHLETGDRADAMRILGTAEGLADSAGGRGDDTLVGIAARSARVRGAQGCVLAFPRPQGAGAQIRVYAEFARGVAHKEGTKAGAALLRVAEQMLARLPAPVPDATDAAVLRAVRERFSAVLALAEAAARVPDRDLCLRLVEEAAGQGRQGAARVAHLYQLLDRPAQAWHLLDGLVDPEARLAALIRCAEAAHEGGNSDAASVYLEHAVRAAASIDRPRHHSDSRVDLAVALARCGSPGRAERILRDLGAPGAGHFWETLAVAEAVAHHGRFDQAGPLFALANSNGDADAVHRIAAILGRGAGRAGDHALAREFASHAGGRSYVFALEQATIGAAEAGHFALAERLLTVARSVSKTSVSRSRRGLEQDPAAVAASAALRSGEPEWAGRFADRIRMPDMFSDQSGPAVKRAVGGDLGGAEYEALAVTEPNRAQALLRVAEIAAALGRDDHVDRLLDLARRAAEGWTDATKGVRAQQGAAVAEVAARIGRPDRADAMLHLADDALRNPRIPVLAARAEALARDGGQDAAAALLEEAFGSLGSRSLANKEREVRALVLAAVAVDPALCRRHIMRLLATRTRTPEWLAAVVFSRPELAPLAVALLDGDVASHGAVAQ</sequence>
<name>A0A918MPR8_9ACTN</name>
<dbReference type="InterPro" id="IPR027417">
    <property type="entry name" value="P-loop_NTPase"/>
</dbReference>
<dbReference type="Gene3D" id="1.25.40.10">
    <property type="entry name" value="Tetratricopeptide repeat domain"/>
    <property type="match status" value="1"/>
</dbReference>
<dbReference type="EMBL" id="BMUE01000003">
    <property type="protein sequence ID" value="GGW42343.1"/>
    <property type="molecule type" value="Genomic_DNA"/>
</dbReference>
<dbReference type="Gene3D" id="3.40.50.300">
    <property type="entry name" value="P-loop containing nucleotide triphosphate hydrolases"/>
    <property type="match status" value="1"/>
</dbReference>
<dbReference type="InterPro" id="IPR011990">
    <property type="entry name" value="TPR-like_helical_dom_sf"/>
</dbReference>
<dbReference type="SUPFAM" id="SSF52540">
    <property type="entry name" value="P-loop containing nucleoside triphosphate hydrolases"/>
    <property type="match status" value="1"/>
</dbReference>
<gene>
    <name evidence="1" type="ORF">GCM10010503_18430</name>
</gene>
<dbReference type="AlphaFoldDB" id="A0A918MPR8"/>
<dbReference type="Proteomes" id="UP000620224">
    <property type="component" value="Unassembled WGS sequence"/>
</dbReference>
<evidence type="ECO:0000313" key="1">
    <source>
        <dbReference type="EMBL" id="GGW42343.1"/>
    </source>
</evidence>
<comment type="caution">
    <text evidence="1">The sequence shown here is derived from an EMBL/GenBank/DDBJ whole genome shotgun (WGS) entry which is preliminary data.</text>
</comment>
<evidence type="ECO:0000313" key="2">
    <source>
        <dbReference type="Proteomes" id="UP000620224"/>
    </source>
</evidence>
<protein>
    <recommendedName>
        <fullName evidence="3">NACHT domain-containing protein</fullName>
    </recommendedName>
</protein>
<accession>A0A918MPR8</accession>